<evidence type="ECO:0000313" key="2">
    <source>
        <dbReference type="Proteomes" id="UP000471166"/>
    </source>
</evidence>
<reference evidence="1 2" key="1">
    <citation type="submission" date="2020-01" db="EMBL/GenBank/DDBJ databases">
        <title>Genetics and antimicrobial susceptibilities of Nocardia species isolated from the soil; a comparison with species isolated from humans.</title>
        <authorList>
            <person name="Carrasco G."/>
            <person name="Monzon S."/>
            <person name="Sansegundo M."/>
            <person name="Garcia E."/>
            <person name="Garrido N."/>
            <person name="Medina M.J."/>
            <person name="Villalon P."/>
            <person name="Ramirez-Arocha A.C."/>
            <person name="Jimenez P."/>
            <person name="Cuesta I."/>
            <person name="Valdezate S."/>
        </authorList>
    </citation>
    <scope>NUCLEOTIDE SEQUENCE [LARGE SCALE GENOMIC DNA]</scope>
    <source>
        <strain evidence="1 2">CNM20110626</strain>
    </source>
</reference>
<dbReference type="RefSeq" id="WP_163841115.1">
    <property type="nucleotide sequence ID" value="NZ_JAAGVB010000002.1"/>
</dbReference>
<proteinExistence type="predicted"/>
<dbReference type="Proteomes" id="UP000471166">
    <property type="component" value="Unassembled WGS sequence"/>
</dbReference>
<evidence type="ECO:0000313" key="1">
    <source>
        <dbReference type="EMBL" id="NEW31238.1"/>
    </source>
</evidence>
<dbReference type="AlphaFoldDB" id="A0A6P1CFS5"/>
<name>A0A6P1CFS5_9NOCA</name>
<protein>
    <submittedName>
        <fullName evidence="1">Uncharacterized protein</fullName>
    </submittedName>
</protein>
<organism evidence="1 2">
    <name type="scientific">Nocardia cyriacigeorgica</name>
    <dbReference type="NCBI Taxonomy" id="135487"/>
    <lineage>
        <taxon>Bacteria</taxon>
        <taxon>Bacillati</taxon>
        <taxon>Actinomycetota</taxon>
        <taxon>Actinomycetes</taxon>
        <taxon>Mycobacteriales</taxon>
        <taxon>Nocardiaceae</taxon>
        <taxon>Nocardia</taxon>
    </lineage>
</organism>
<accession>A0A6P1CFS5</accession>
<comment type="caution">
    <text evidence="1">The sequence shown here is derived from an EMBL/GenBank/DDBJ whole genome shotgun (WGS) entry which is preliminary data.</text>
</comment>
<gene>
    <name evidence="1" type="ORF">GV791_01505</name>
</gene>
<dbReference type="EMBL" id="JAAGVB010000002">
    <property type="protein sequence ID" value="NEW31238.1"/>
    <property type="molecule type" value="Genomic_DNA"/>
</dbReference>
<sequence length="122" mass="14447">MSEYTWVLFSADEKRRIVLQGIESLASERPCPHCGNLSLRWYCHELRRYSGRAVMIEWCPECRRFATMMIESLSRMYRVSDPLDQTTLQDLIETKSPISLLWKLDDKWSRGLLPQKISPRTH</sequence>